<evidence type="ECO:0000313" key="1">
    <source>
        <dbReference type="EMBL" id="CAD8259772.1"/>
    </source>
</evidence>
<name>A0A7R9UAF1_9STRA</name>
<dbReference type="AlphaFoldDB" id="A0A7R9UAF1"/>
<reference evidence="1" key="1">
    <citation type="submission" date="2021-01" db="EMBL/GenBank/DDBJ databases">
        <authorList>
            <person name="Corre E."/>
            <person name="Pelletier E."/>
            <person name="Niang G."/>
            <person name="Scheremetjew M."/>
            <person name="Finn R."/>
            <person name="Kale V."/>
            <person name="Holt S."/>
            <person name="Cochrane G."/>
            <person name="Meng A."/>
            <person name="Brown T."/>
            <person name="Cohen L."/>
        </authorList>
    </citation>
    <scope>NUCLEOTIDE SEQUENCE</scope>
    <source>
        <strain evidence="1">CCMP2078</strain>
    </source>
</reference>
<proteinExistence type="predicted"/>
<dbReference type="EMBL" id="HBEA01012173">
    <property type="protein sequence ID" value="CAD8259772.1"/>
    <property type="molecule type" value="Transcribed_RNA"/>
</dbReference>
<protein>
    <submittedName>
        <fullName evidence="1">Uncharacterized protein</fullName>
    </submittedName>
</protein>
<accession>A0A7R9UAF1</accession>
<sequence>MASSADYAVLKISQTSYLTSSRSSVLIILDSECAGRIQMSDILDGPHAEAFSWEKSMEAYLAEEIRERNFLGVLANLRRHGWVPTMSQSLLRPADPDEPNPQQILLRTYYFERSFGAASGAGSANGVRRCCSFCLFLSPLLSLAGDVGWPNQLWLGG</sequence>
<gene>
    <name evidence="1" type="ORF">PPYR1160_LOCUS9274</name>
</gene>
<organism evidence="1">
    <name type="scientific">Pinguiococcus pyrenoidosus</name>
    <dbReference type="NCBI Taxonomy" id="172671"/>
    <lineage>
        <taxon>Eukaryota</taxon>
        <taxon>Sar</taxon>
        <taxon>Stramenopiles</taxon>
        <taxon>Ochrophyta</taxon>
        <taxon>Pinguiophyceae</taxon>
        <taxon>Pinguiochrysidales</taxon>
        <taxon>Pinguiochrysidaceae</taxon>
        <taxon>Pinguiococcus</taxon>
    </lineage>
</organism>